<evidence type="ECO:0000313" key="1">
    <source>
        <dbReference type="EMBL" id="PHV65380.1"/>
    </source>
</evidence>
<accession>A0A2G3PHV7</accession>
<dbReference type="Gene3D" id="3.40.50.2000">
    <property type="entry name" value="Glycogen Phosphorylase B"/>
    <property type="match status" value="2"/>
</dbReference>
<dbReference type="RefSeq" id="WP_099383774.1">
    <property type="nucleotide sequence ID" value="NZ_PEBD01000010.1"/>
</dbReference>
<dbReference type="PANTHER" id="PTHR12526">
    <property type="entry name" value="GLYCOSYLTRANSFERASE"/>
    <property type="match status" value="1"/>
</dbReference>
<evidence type="ECO:0000313" key="2">
    <source>
        <dbReference type="Proteomes" id="UP000225108"/>
    </source>
</evidence>
<sequence length="421" mass="46076">MPKSVALVSAVHPYPVDAGKKVVLAGIIDYYRDRLGAENVHYVLIGDGVGPQDFPVRLHPLSKPATSAALGSVLTRVPTGRSSLQEALLRSASVAADIDHTLQNLDTDIEIFDTVRLAQYAGSERTRRQVCYLDDLFSERYRAMLDAARRYPDVRISPLGNFAAHVPRALRPLADERHTQRGLMRVERGLVRKSEDRAARLFPRSLLVNQREAEHLIRRAGVDDSKVQSIPPLIAEPGMHSREYGGAPEFIFLGLLSLPHNDDGLRSFLTSVWPLVLARVPGAKLRVLGREPSGKLREAAERFSQSVSLEGFVPDLGQLFGRAAATINPLRFGSGIKLKVIEALGRGVPVVSTELGAEGITSGASHGVLVADEPAEFADVMVGLTSTRYNNEVSQAARAHFESTYSREAVFRRYDAAFDLS</sequence>
<dbReference type="Proteomes" id="UP000225108">
    <property type="component" value="Unassembled WGS sequence"/>
</dbReference>
<dbReference type="SUPFAM" id="SSF53756">
    <property type="entry name" value="UDP-Glycosyltransferase/glycogen phosphorylase"/>
    <property type="match status" value="1"/>
</dbReference>
<proteinExistence type="predicted"/>
<dbReference type="AlphaFoldDB" id="A0A2G3PHV7"/>
<dbReference type="EMBL" id="PEBD01000010">
    <property type="protein sequence ID" value="PHV65380.1"/>
    <property type="molecule type" value="Genomic_DNA"/>
</dbReference>
<dbReference type="PANTHER" id="PTHR12526:SF600">
    <property type="entry name" value="GLYCOSYL TRANSFERASE GROUP 1"/>
    <property type="match status" value="1"/>
</dbReference>
<keyword evidence="1" id="KW-0808">Transferase</keyword>
<name>A0A2G3PHV7_WILMA</name>
<gene>
    <name evidence="1" type="ORF">CSW57_16490</name>
</gene>
<reference evidence="1 2" key="1">
    <citation type="submission" date="2017-10" db="EMBL/GenBank/DDBJ databases">
        <title>The draft genome sequence of Williamsia sp. BULT 1.1 isolated from the semi-arid grassland soils from South Africa.</title>
        <authorList>
            <person name="Kabwe M.H."/>
            <person name="Govender N."/>
            <person name="Mutseka Lunga P."/>
            <person name="Vikram S."/>
            <person name="Makhalanyane T.P."/>
        </authorList>
    </citation>
    <scope>NUCLEOTIDE SEQUENCE [LARGE SCALE GENOMIC DNA]</scope>
    <source>
        <strain evidence="1 2">BULT 1.1</strain>
    </source>
</reference>
<comment type="caution">
    <text evidence="1">The sequence shown here is derived from an EMBL/GenBank/DDBJ whole genome shotgun (WGS) entry which is preliminary data.</text>
</comment>
<protein>
    <submittedName>
        <fullName evidence="1">Glycosyl transferase family 1</fullName>
    </submittedName>
</protein>
<organism evidence="1 2">
    <name type="scientific">Williamsia marianensis</name>
    <dbReference type="NCBI Taxonomy" id="85044"/>
    <lineage>
        <taxon>Bacteria</taxon>
        <taxon>Bacillati</taxon>
        <taxon>Actinomycetota</taxon>
        <taxon>Actinomycetes</taxon>
        <taxon>Mycobacteriales</taxon>
        <taxon>Nocardiaceae</taxon>
        <taxon>Williamsia</taxon>
    </lineage>
</organism>
<dbReference type="Pfam" id="PF13692">
    <property type="entry name" value="Glyco_trans_1_4"/>
    <property type="match status" value="1"/>
</dbReference>
<dbReference type="GO" id="GO:0016757">
    <property type="term" value="F:glycosyltransferase activity"/>
    <property type="evidence" value="ECO:0007669"/>
    <property type="project" value="TreeGrafter"/>
</dbReference>